<comment type="caution">
    <text evidence="3">The sequence shown here is derived from an EMBL/GenBank/DDBJ whole genome shotgun (WGS) entry which is preliminary data.</text>
</comment>
<reference evidence="3 4" key="1">
    <citation type="submission" date="2020-07" db="EMBL/GenBank/DDBJ databases">
        <title>isolation of Luteimonas sp. SJ-16.</title>
        <authorList>
            <person name="Huang X.-X."/>
            <person name="Xu L."/>
            <person name="Sun J.-Q."/>
        </authorList>
    </citation>
    <scope>NUCLEOTIDE SEQUENCE [LARGE SCALE GENOMIC DNA]</scope>
    <source>
        <strain evidence="3 4">SJ-16</strain>
    </source>
</reference>
<evidence type="ECO:0000313" key="4">
    <source>
        <dbReference type="Proteomes" id="UP000589896"/>
    </source>
</evidence>
<dbReference type="Proteomes" id="UP000589896">
    <property type="component" value="Unassembled WGS sequence"/>
</dbReference>
<dbReference type="EMBL" id="JACCJZ010000020">
    <property type="protein sequence ID" value="NYZ63762.1"/>
    <property type="molecule type" value="Genomic_DNA"/>
</dbReference>
<evidence type="ECO:0008006" key="5">
    <source>
        <dbReference type="Google" id="ProtNLM"/>
    </source>
</evidence>
<keyword evidence="4" id="KW-1185">Reference proteome</keyword>
<feature type="region of interest" description="Disordered" evidence="1">
    <location>
        <begin position="438"/>
        <end position="523"/>
    </location>
</feature>
<sequence>MPLVVAACAIAVRVAGVAGAVAVGVAGLVTAVFAALWRVRRYDEAWLARALDAARSDMEDSAALLFADPQGLAPLHGLQRSRLTARITDHPTMPPGPAWPKRRLVLACSVGAALALAALVWPASPPADDTRATVEAEPVAGRNAPVLLGHTLRIEPPGYTGLPAQTLDTLDAQAPEGAVLVWSLQFAPHPATVALEGLDGTRLVFARSGDVWTARSRLSASMLYRIAVDGDVEGAAARARPYRIDAVPDRPPRVRVVEPAGTLTLTPDGRRPWRLVFEAEDDYGVAADAQLRLTLTRGTGENVTFEDSTRTLRGQGATRTRRFETTLDPGALGLQPGGDLIAQLRVLDTRAPEPQAATGPSLILRWPLPEPPDADGLEGLARDVLPAYFRSQRQIIIDAEALIAQRAALATDTFATRSDTIGVDQRLLRLRYGQFLGEESEGAPRRPLPTADAEPAPPPRRPLPIDDFGQQDAPSVAAAAGHGEHDGHDDDHDHGTHDHDGPPGAAAGHDHDHDGHDHAPRDATTFGRAEDVLETFGHTHDLPEAATLLDPKTRELLRGALREMWQSELHLRQAEPQRALAPANRALELIKQVQQADRIYLARVGSRLPPVDMGRRLGGDRDGIAPRAAPRPGAREPDAPAAAWRALAWNEAPDLAALVTWAQTHPRQLDDPLALLAAVDALQRDPACGECRQALRGQLWQALQRPLPAPPRRERLDAMGTRYLDALGGEVP</sequence>
<feature type="compositionally biased region" description="Basic and acidic residues" evidence="1">
    <location>
        <begin position="508"/>
        <end position="521"/>
    </location>
</feature>
<keyword evidence="2" id="KW-0812">Transmembrane</keyword>
<accession>A0A7Z0QRY3</accession>
<evidence type="ECO:0000313" key="3">
    <source>
        <dbReference type="EMBL" id="NYZ63762.1"/>
    </source>
</evidence>
<feature type="compositionally biased region" description="Basic and acidic residues" evidence="1">
    <location>
        <begin position="613"/>
        <end position="624"/>
    </location>
</feature>
<organism evidence="3 4">
    <name type="scientific">Luteimonas deserti</name>
    <dbReference type="NCBI Taxonomy" id="2752306"/>
    <lineage>
        <taxon>Bacteria</taxon>
        <taxon>Pseudomonadati</taxon>
        <taxon>Pseudomonadota</taxon>
        <taxon>Gammaproteobacteria</taxon>
        <taxon>Lysobacterales</taxon>
        <taxon>Lysobacteraceae</taxon>
        <taxon>Luteimonas</taxon>
    </lineage>
</organism>
<feature type="region of interest" description="Disordered" evidence="1">
    <location>
        <begin position="612"/>
        <end position="637"/>
    </location>
</feature>
<proteinExistence type="predicted"/>
<keyword evidence="2" id="KW-1133">Transmembrane helix</keyword>
<keyword evidence="2" id="KW-0472">Membrane</keyword>
<name>A0A7Z0QRY3_9GAMM</name>
<protein>
    <recommendedName>
        <fullName evidence="5">DUF4175 domain-containing protein</fullName>
    </recommendedName>
</protein>
<feature type="compositionally biased region" description="Basic and acidic residues" evidence="1">
    <location>
        <begin position="482"/>
        <end position="501"/>
    </location>
</feature>
<evidence type="ECO:0000256" key="1">
    <source>
        <dbReference type="SAM" id="MobiDB-lite"/>
    </source>
</evidence>
<evidence type="ECO:0000256" key="2">
    <source>
        <dbReference type="SAM" id="Phobius"/>
    </source>
</evidence>
<gene>
    <name evidence="3" type="ORF">H0E82_13480</name>
</gene>
<feature type="transmembrane region" description="Helical" evidence="2">
    <location>
        <begin position="104"/>
        <end position="123"/>
    </location>
</feature>
<dbReference type="AlphaFoldDB" id="A0A7Z0QRY3"/>
<feature type="transmembrane region" description="Helical" evidence="2">
    <location>
        <begin position="12"/>
        <end position="37"/>
    </location>
</feature>